<dbReference type="EMBL" id="QTSX02000739">
    <property type="protein sequence ID" value="KAJ9085930.1"/>
    <property type="molecule type" value="Genomic_DNA"/>
</dbReference>
<evidence type="ECO:0000313" key="1">
    <source>
        <dbReference type="EMBL" id="KAJ9085930.1"/>
    </source>
</evidence>
<keyword evidence="2" id="KW-1185">Reference proteome</keyword>
<organism evidence="1 2">
    <name type="scientific">Entomophthora muscae</name>
    <dbReference type="NCBI Taxonomy" id="34485"/>
    <lineage>
        <taxon>Eukaryota</taxon>
        <taxon>Fungi</taxon>
        <taxon>Fungi incertae sedis</taxon>
        <taxon>Zoopagomycota</taxon>
        <taxon>Entomophthoromycotina</taxon>
        <taxon>Entomophthoromycetes</taxon>
        <taxon>Entomophthorales</taxon>
        <taxon>Entomophthoraceae</taxon>
        <taxon>Entomophthora</taxon>
    </lineage>
</organism>
<sequence length="75" mass="8269">MNNQPAQSGAKFKLETFPVAAERANPNLISINSLKSKQKYFENQKFSQSEAVKPPADVDNRLVKAGSSTNYHTSV</sequence>
<comment type="caution">
    <text evidence="1">The sequence shown here is derived from an EMBL/GenBank/DDBJ whole genome shotgun (WGS) entry which is preliminary data.</text>
</comment>
<reference evidence="1" key="1">
    <citation type="submission" date="2022-04" db="EMBL/GenBank/DDBJ databases">
        <title>Genome of the entomopathogenic fungus Entomophthora muscae.</title>
        <authorList>
            <person name="Elya C."/>
            <person name="Lovett B.R."/>
            <person name="Lee E."/>
            <person name="Macias A.M."/>
            <person name="Hajek A.E."/>
            <person name="De Bivort B.L."/>
            <person name="Kasson M.T."/>
            <person name="De Fine Licht H.H."/>
            <person name="Stajich J.E."/>
        </authorList>
    </citation>
    <scope>NUCLEOTIDE SEQUENCE</scope>
    <source>
        <strain evidence="1">Berkeley</strain>
    </source>
</reference>
<proteinExistence type="predicted"/>
<accession>A0ACC2UFU9</accession>
<protein>
    <submittedName>
        <fullName evidence="1">Uncharacterized protein</fullName>
    </submittedName>
</protein>
<gene>
    <name evidence="1" type="ORF">DSO57_1009257</name>
</gene>
<dbReference type="Proteomes" id="UP001165960">
    <property type="component" value="Unassembled WGS sequence"/>
</dbReference>
<name>A0ACC2UFU9_9FUNG</name>
<evidence type="ECO:0000313" key="2">
    <source>
        <dbReference type="Proteomes" id="UP001165960"/>
    </source>
</evidence>